<dbReference type="GeneID" id="28766245"/>
<name>A0A177CI96_9PLEO</name>
<dbReference type="InterPro" id="IPR053143">
    <property type="entry name" value="Arylsulfate_ST"/>
</dbReference>
<proteinExistence type="predicted"/>
<keyword evidence="2" id="KW-1185">Reference proteome</keyword>
<gene>
    <name evidence="1" type="ORF">CC84DRAFT_1215993</name>
</gene>
<evidence type="ECO:0000313" key="2">
    <source>
        <dbReference type="Proteomes" id="UP000077069"/>
    </source>
</evidence>
<protein>
    <submittedName>
        <fullName evidence="1">Uncharacterized protein</fullName>
    </submittedName>
</protein>
<dbReference type="OrthoDB" id="5427350at2759"/>
<dbReference type="RefSeq" id="XP_018037346.1">
    <property type="nucleotide sequence ID" value="XM_018182759.1"/>
</dbReference>
<organism evidence="1 2">
    <name type="scientific">Paraphaeosphaeria sporulosa</name>
    <dbReference type="NCBI Taxonomy" id="1460663"/>
    <lineage>
        <taxon>Eukaryota</taxon>
        <taxon>Fungi</taxon>
        <taxon>Dikarya</taxon>
        <taxon>Ascomycota</taxon>
        <taxon>Pezizomycotina</taxon>
        <taxon>Dothideomycetes</taxon>
        <taxon>Pleosporomycetidae</taxon>
        <taxon>Pleosporales</taxon>
        <taxon>Massarineae</taxon>
        <taxon>Didymosphaeriaceae</taxon>
        <taxon>Paraphaeosphaeria</taxon>
    </lineage>
</organism>
<evidence type="ECO:0000313" key="1">
    <source>
        <dbReference type="EMBL" id="OAG06981.1"/>
    </source>
</evidence>
<dbReference type="InParanoid" id="A0A177CI96"/>
<dbReference type="Pfam" id="PF14269">
    <property type="entry name" value="Arylsulfotran_2"/>
    <property type="match status" value="1"/>
</dbReference>
<dbReference type="PANTHER" id="PTHR35340:SF9">
    <property type="entry name" value="ASST-DOMAIN-CONTAINING PROTEIN"/>
    <property type="match status" value="1"/>
</dbReference>
<dbReference type="AlphaFoldDB" id="A0A177CI96"/>
<reference evidence="1 2" key="1">
    <citation type="submission" date="2016-05" db="EMBL/GenBank/DDBJ databases">
        <title>Comparative analysis of secretome profiles of manganese(II)-oxidizing ascomycete fungi.</title>
        <authorList>
            <consortium name="DOE Joint Genome Institute"/>
            <person name="Zeiner C.A."/>
            <person name="Purvine S.O."/>
            <person name="Zink E.M."/>
            <person name="Wu S."/>
            <person name="Pasa-Tolic L."/>
            <person name="Chaput D.L."/>
            <person name="Haridas S."/>
            <person name="Grigoriev I.V."/>
            <person name="Santelli C.M."/>
            <person name="Hansel C.M."/>
        </authorList>
    </citation>
    <scope>NUCLEOTIDE SEQUENCE [LARGE SCALE GENOMIC DNA]</scope>
    <source>
        <strain evidence="1 2">AP3s5-JAC2a</strain>
    </source>
</reference>
<dbReference type="EMBL" id="KV441551">
    <property type="protein sequence ID" value="OAG06981.1"/>
    <property type="molecule type" value="Genomic_DNA"/>
</dbReference>
<sequence length="538" mass="60775">MSNAKISDHSSAIPDHEACYSHSNCPAVASADWQYKSRPDLAPPRLNITIPAAKNVEKGHLFVALFAGHPKTTTEQHDPRQARPYIFRDDSDLVWSGYGIYSTWATRVQAAKWKGQYVLFSFEIDHNAGYGHDHGHTTILDQHYETIRELRAGNHKLTDKHKFHVVSDNTAVIQIYQPTPQYPTAYGPSEEQQWIVDTIFQELDITTRDFLFEWSSLDHVTPEDKSHFADQIGPGWRRLQLSDAWDYFHINSVDKNSEGECIISARDACSVHKINGINGSIWRLDGKRSSFTLGKNVTFCFQHHARFHQQLKGEEEGTNIERGKEVATAPTSSGKIIKLDTEAWTAELVEGFYPPESLRSKSQGSRQFLPNGNVIVNWGSEGALTEYDAKGRILLYTYMDSGYLGLGVENYRGFRCSWTALPNKEPAIISLLNDEGTAVYVSWNGDTETETWRYYAVASGYGRKHFLGENSRKSFETCFHIPGKQVHHVVAEAVDARGRVLRTTSVAKLQPEISPAKKSQAIPPMRIQAQDQAWMELL</sequence>
<dbReference type="PANTHER" id="PTHR35340">
    <property type="entry name" value="PQQ ENZYME REPEAT PROTEIN-RELATED"/>
    <property type="match status" value="1"/>
</dbReference>
<dbReference type="InterPro" id="IPR039535">
    <property type="entry name" value="ASST-like"/>
</dbReference>
<dbReference type="Proteomes" id="UP000077069">
    <property type="component" value="Unassembled WGS sequence"/>
</dbReference>
<accession>A0A177CI96</accession>